<evidence type="ECO:0000259" key="3">
    <source>
        <dbReference type="PROSITE" id="PS51782"/>
    </source>
</evidence>
<dbReference type="PANTHER" id="PTHR10827">
    <property type="entry name" value="RETICULOCALBIN"/>
    <property type="match status" value="1"/>
</dbReference>
<feature type="region of interest" description="Disordered" evidence="1">
    <location>
        <begin position="66"/>
        <end position="92"/>
    </location>
</feature>
<dbReference type="GO" id="GO:0005509">
    <property type="term" value="F:calcium ion binding"/>
    <property type="evidence" value="ECO:0007669"/>
    <property type="project" value="InterPro"/>
</dbReference>
<proteinExistence type="predicted"/>
<dbReference type="SMART" id="SM00257">
    <property type="entry name" value="LysM"/>
    <property type="match status" value="1"/>
</dbReference>
<dbReference type="PROSITE" id="PS51782">
    <property type="entry name" value="LYSM"/>
    <property type="match status" value="1"/>
</dbReference>
<dbReference type="EMBL" id="DVOD01000032">
    <property type="protein sequence ID" value="HIU92361.1"/>
    <property type="molecule type" value="Genomic_DNA"/>
</dbReference>
<dbReference type="Gene3D" id="1.10.238.10">
    <property type="entry name" value="EF-hand"/>
    <property type="match status" value="2"/>
</dbReference>
<dbReference type="SUPFAM" id="SSF47473">
    <property type="entry name" value="EF-hand"/>
    <property type="match status" value="1"/>
</dbReference>
<dbReference type="AlphaFoldDB" id="A0A9D1MZW8"/>
<organism evidence="4 5">
    <name type="scientific">Candidatus Limenecus avicola</name>
    <dbReference type="NCBI Taxonomy" id="2840847"/>
    <lineage>
        <taxon>Bacteria</taxon>
        <taxon>Bacillati</taxon>
        <taxon>Bacillota</taxon>
        <taxon>Clostridia</taxon>
        <taxon>Eubacteriales</taxon>
        <taxon>Clostridiaceae</taxon>
        <taxon>Clostridiaceae incertae sedis</taxon>
        <taxon>Candidatus Limenecus</taxon>
    </lineage>
</organism>
<dbReference type="PANTHER" id="PTHR10827:SF85">
    <property type="entry name" value="CALCIUM-BINDING PROTEIN"/>
    <property type="match status" value="1"/>
</dbReference>
<evidence type="ECO:0000256" key="1">
    <source>
        <dbReference type="SAM" id="MobiDB-lite"/>
    </source>
</evidence>
<feature type="domain" description="LysM" evidence="3">
    <location>
        <begin position="2"/>
        <end position="55"/>
    </location>
</feature>
<evidence type="ECO:0000259" key="2">
    <source>
        <dbReference type="PROSITE" id="PS50222"/>
    </source>
</evidence>
<dbReference type="InterPro" id="IPR018392">
    <property type="entry name" value="LysM"/>
</dbReference>
<protein>
    <submittedName>
        <fullName evidence="4">LysM peptidoglycan-binding domain-containing protein</fullName>
    </submittedName>
</protein>
<dbReference type="Pfam" id="PF01476">
    <property type="entry name" value="LysM"/>
    <property type="match status" value="1"/>
</dbReference>
<dbReference type="Pfam" id="PF13202">
    <property type="entry name" value="EF-hand_5"/>
    <property type="match status" value="4"/>
</dbReference>
<reference evidence="4" key="1">
    <citation type="submission" date="2020-10" db="EMBL/GenBank/DDBJ databases">
        <authorList>
            <person name="Gilroy R."/>
        </authorList>
    </citation>
    <scope>NUCLEOTIDE SEQUENCE</scope>
    <source>
        <strain evidence="4">CHK154-7741</strain>
    </source>
</reference>
<accession>A0A9D1MZW8</accession>
<dbReference type="PROSITE" id="PS50222">
    <property type="entry name" value="EF_HAND_2"/>
    <property type="match status" value="2"/>
</dbReference>
<dbReference type="CDD" id="cd00118">
    <property type="entry name" value="LysM"/>
    <property type="match status" value="1"/>
</dbReference>
<dbReference type="Proteomes" id="UP000886748">
    <property type="component" value="Unassembled WGS sequence"/>
</dbReference>
<feature type="compositionally biased region" description="Polar residues" evidence="1">
    <location>
        <begin position="68"/>
        <end position="79"/>
    </location>
</feature>
<dbReference type="SUPFAM" id="SSF54106">
    <property type="entry name" value="LysM domain"/>
    <property type="match status" value="1"/>
</dbReference>
<dbReference type="Gene3D" id="3.10.350.10">
    <property type="entry name" value="LysM domain"/>
    <property type="match status" value="1"/>
</dbReference>
<dbReference type="InterPro" id="IPR018247">
    <property type="entry name" value="EF_Hand_1_Ca_BS"/>
</dbReference>
<comment type="caution">
    <text evidence="4">The sequence shown here is derived from an EMBL/GenBank/DDBJ whole genome shotgun (WGS) entry which is preliminary data.</text>
</comment>
<dbReference type="InterPro" id="IPR002048">
    <property type="entry name" value="EF_hand_dom"/>
</dbReference>
<evidence type="ECO:0000313" key="4">
    <source>
        <dbReference type="EMBL" id="HIU92361.1"/>
    </source>
</evidence>
<name>A0A9D1MZW8_9CLOT</name>
<evidence type="ECO:0000313" key="5">
    <source>
        <dbReference type="Proteomes" id="UP000886748"/>
    </source>
</evidence>
<feature type="domain" description="EF-hand" evidence="2">
    <location>
        <begin position="157"/>
        <end position="192"/>
    </location>
</feature>
<sequence length="338" mass="37860">MSSYTIKSGDNLWNICKRQFGLTNSADIAKKVNEVVKANNIKDKNLIFAGQKIDLDMGLVIEREKSQDNTPIEKTQAQKAAQERATQHLTSTDIENPQVSIFGSSKLTNEQKEIAYKEYSQALLDTMDDGDGKVTVEEFKKSVQTNILEKEMNTLLRMTEQDEQQISVYDKNNDGHITASEYIEEAKNRKESIIKKIESMPELLQQYDSDKDGKISDAEYKISFGGTGLEDIEETSQRKANIFAENLDLNQDGIIDAKEFAFFNKYADAADGKNDGIIDNASEVAMFGSVTGKNADNAEYNRVINKYFNGEVLTDSEKATLKESQNTIRNAMNKAAGF</sequence>
<dbReference type="InterPro" id="IPR036779">
    <property type="entry name" value="LysM_dom_sf"/>
</dbReference>
<dbReference type="PROSITE" id="PS00018">
    <property type="entry name" value="EF_HAND_1"/>
    <property type="match status" value="3"/>
</dbReference>
<reference evidence="4" key="2">
    <citation type="journal article" date="2021" name="PeerJ">
        <title>Extensive microbial diversity within the chicken gut microbiome revealed by metagenomics and culture.</title>
        <authorList>
            <person name="Gilroy R."/>
            <person name="Ravi A."/>
            <person name="Getino M."/>
            <person name="Pursley I."/>
            <person name="Horton D.L."/>
            <person name="Alikhan N.F."/>
            <person name="Baker D."/>
            <person name="Gharbi K."/>
            <person name="Hall N."/>
            <person name="Watson M."/>
            <person name="Adriaenssens E.M."/>
            <person name="Foster-Nyarko E."/>
            <person name="Jarju S."/>
            <person name="Secka A."/>
            <person name="Antonio M."/>
            <person name="Oren A."/>
            <person name="Chaudhuri R.R."/>
            <person name="La Ragione R."/>
            <person name="Hildebrand F."/>
            <person name="Pallen M.J."/>
        </authorList>
    </citation>
    <scope>NUCLEOTIDE SEQUENCE</scope>
    <source>
        <strain evidence="4">CHK154-7741</strain>
    </source>
</reference>
<feature type="domain" description="EF-hand" evidence="2">
    <location>
        <begin position="195"/>
        <end position="230"/>
    </location>
</feature>
<dbReference type="InterPro" id="IPR011992">
    <property type="entry name" value="EF-hand-dom_pair"/>
</dbReference>
<gene>
    <name evidence="4" type="ORF">IAD26_04420</name>
</gene>